<name>A0A1H8VSS8_9EURY</name>
<reference evidence="2" key="1">
    <citation type="submission" date="2016-10" db="EMBL/GenBank/DDBJ databases">
        <authorList>
            <person name="Varghese N."/>
            <person name="Submissions S."/>
        </authorList>
    </citation>
    <scope>NUCLEOTIDE SEQUENCE [LARGE SCALE GENOMIC DNA]</scope>
    <source>
        <strain evidence="2">IBRC-M 10043</strain>
    </source>
</reference>
<evidence type="ECO:0000313" key="1">
    <source>
        <dbReference type="EMBL" id="SEP17988.1"/>
    </source>
</evidence>
<dbReference type="Proteomes" id="UP000198775">
    <property type="component" value="Unassembled WGS sequence"/>
</dbReference>
<organism evidence="1 2">
    <name type="scientific">Halorientalis persicus</name>
    <dbReference type="NCBI Taxonomy" id="1367881"/>
    <lineage>
        <taxon>Archaea</taxon>
        <taxon>Methanobacteriati</taxon>
        <taxon>Methanobacteriota</taxon>
        <taxon>Stenosarchaea group</taxon>
        <taxon>Halobacteria</taxon>
        <taxon>Halobacteriales</taxon>
        <taxon>Haloarculaceae</taxon>
        <taxon>Halorientalis</taxon>
    </lineage>
</organism>
<gene>
    <name evidence="1" type="ORF">SAMN05216388_10414</name>
</gene>
<keyword evidence="2" id="KW-1185">Reference proteome</keyword>
<evidence type="ECO:0000313" key="2">
    <source>
        <dbReference type="Proteomes" id="UP000198775"/>
    </source>
</evidence>
<proteinExistence type="predicted"/>
<dbReference type="AlphaFoldDB" id="A0A1H8VSS8"/>
<accession>A0A1H8VSS8</accession>
<dbReference type="EMBL" id="FOCX01000041">
    <property type="protein sequence ID" value="SEP17988.1"/>
    <property type="molecule type" value="Genomic_DNA"/>
</dbReference>
<sequence length="46" mass="5008">MATIPLNQASVGIRPHQCLQKAFGAGYRFRSELLGECFKTLGILGN</sequence>
<protein>
    <submittedName>
        <fullName evidence="1">Uncharacterized protein</fullName>
    </submittedName>
</protein>